<reference evidence="1" key="1">
    <citation type="submission" date="2019-08" db="EMBL/GenBank/DDBJ databases">
        <authorList>
            <person name="Kucharzyk K."/>
            <person name="Murdoch R.W."/>
            <person name="Higgins S."/>
            <person name="Loffler F."/>
        </authorList>
    </citation>
    <scope>NUCLEOTIDE SEQUENCE</scope>
</reference>
<comment type="caution">
    <text evidence="1">The sequence shown here is derived from an EMBL/GenBank/DDBJ whole genome shotgun (WGS) entry which is preliminary data.</text>
</comment>
<gene>
    <name evidence="1" type="ORF">SDC9_120930</name>
</gene>
<organism evidence="1">
    <name type="scientific">bioreactor metagenome</name>
    <dbReference type="NCBI Taxonomy" id="1076179"/>
    <lineage>
        <taxon>unclassified sequences</taxon>
        <taxon>metagenomes</taxon>
        <taxon>ecological metagenomes</taxon>
    </lineage>
</organism>
<sequence length="372" mass="41348">MVDFPVQLSPMSAMSMMITPSYVLCRVSVHGRGRSFRRIGFRILKHLPKPVVAVVRNAYVVRQRKVHAIAGGNIVVSPLEPRAVKRQFVEYVVDHRIRHGLIRPEQRIAGVGVVVIRNAVFLFYAVVDELVTHLVVDDGDVFLRVVVCVHAAVDIRCRTERMVADVLLAGGKARAIRAVVRFNQIPQKQHAAVAVRSRKTDMHIVEIVLHLLVVGQSIAVDAPGLGIRHAVEAHDILVFPVRVGNGIPCVHPLVAVEESFLIVEKTQGGCIAAVAEVGFLNLVPLIRKHVELRFIQVDGIDLAGAACGDDQRMDAGMQLGKLHQRIERNAFLRQRVVQRIRVHAVIRVKCYRLGVRVKQVFAERAGNGNRDR</sequence>
<name>A0A645CAJ2_9ZZZZ</name>
<evidence type="ECO:0000313" key="1">
    <source>
        <dbReference type="EMBL" id="MPM73945.1"/>
    </source>
</evidence>
<dbReference type="EMBL" id="VSSQ01025661">
    <property type="protein sequence ID" value="MPM73945.1"/>
    <property type="molecule type" value="Genomic_DNA"/>
</dbReference>
<proteinExistence type="predicted"/>
<protein>
    <submittedName>
        <fullName evidence="1">Uncharacterized protein</fullName>
    </submittedName>
</protein>
<accession>A0A645CAJ2</accession>
<dbReference type="AlphaFoldDB" id="A0A645CAJ2"/>